<sequence length="203" mass="21887">MKKVLPLLALGAVVASASVQAEGNWYIGADILNSDIKSDLHSKKDSVTGLSISVGKERVYSQNLTLAFEGEFIHFGSFDYNGYYYHGFNLYPAKIEVESYAVNLNMKPKYYFSGTGIYVGAIAGFGVMGVDLNIEVPSKPTLSTADDGSSIGFNYGVEVGYEFASGLIVSGGYRASSVTIDGERGGDIDFDFNSLYAGIDYKF</sequence>
<keyword evidence="1 2" id="KW-0732">Signal</keyword>
<accession>A0AAE9SL22</accession>
<dbReference type="InterPro" id="IPR011250">
    <property type="entry name" value="OMP/PagP_B-barrel"/>
</dbReference>
<feature type="signal peptide" evidence="2">
    <location>
        <begin position="1"/>
        <end position="21"/>
    </location>
</feature>
<dbReference type="Gene3D" id="2.40.160.20">
    <property type="match status" value="1"/>
</dbReference>
<reference evidence="4" key="1">
    <citation type="submission" date="2020-03" db="EMBL/GenBank/DDBJ databases">
        <title>Five strains of Vibrio campbellii isolated from Mariana Trench.</title>
        <authorList>
            <person name="Liang J."/>
            <person name="Zhang X.-H."/>
        </authorList>
    </citation>
    <scope>NUCLEOTIDE SEQUENCE</scope>
    <source>
        <strain evidence="4">LJC014</strain>
    </source>
</reference>
<gene>
    <name evidence="4" type="ORF">HB761_11040</name>
</gene>
<evidence type="ECO:0000259" key="3">
    <source>
        <dbReference type="Pfam" id="PF13505"/>
    </source>
</evidence>
<organism evidence="4 5">
    <name type="scientific">Vibrio campbellii</name>
    <dbReference type="NCBI Taxonomy" id="680"/>
    <lineage>
        <taxon>Bacteria</taxon>
        <taxon>Pseudomonadati</taxon>
        <taxon>Pseudomonadota</taxon>
        <taxon>Gammaproteobacteria</taxon>
        <taxon>Vibrionales</taxon>
        <taxon>Vibrionaceae</taxon>
        <taxon>Vibrio</taxon>
    </lineage>
</organism>
<dbReference type="Proteomes" id="UP001058687">
    <property type="component" value="Chromosome 1"/>
</dbReference>
<evidence type="ECO:0000256" key="1">
    <source>
        <dbReference type="ARBA" id="ARBA00022729"/>
    </source>
</evidence>
<proteinExistence type="predicted"/>
<feature type="chain" id="PRO_5042052019" evidence="2">
    <location>
        <begin position="22"/>
        <end position="203"/>
    </location>
</feature>
<protein>
    <submittedName>
        <fullName evidence="4">Porin family protein</fullName>
    </submittedName>
</protein>
<dbReference type="RefSeq" id="WP_255934081.1">
    <property type="nucleotide sequence ID" value="NZ_CP050467.1"/>
</dbReference>
<evidence type="ECO:0000313" key="5">
    <source>
        <dbReference type="Proteomes" id="UP001058687"/>
    </source>
</evidence>
<dbReference type="EMBL" id="CP050467">
    <property type="protein sequence ID" value="UTZ27216.1"/>
    <property type="molecule type" value="Genomic_DNA"/>
</dbReference>
<dbReference type="SUPFAM" id="SSF56925">
    <property type="entry name" value="OMPA-like"/>
    <property type="match status" value="1"/>
</dbReference>
<dbReference type="Pfam" id="PF13505">
    <property type="entry name" value="OMP_b-brl"/>
    <property type="match status" value="1"/>
</dbReference>
<feature type="domain" description="Outer membrane protein beta-barrel" evidence="3">
    <location>
        <begin position="7"/>
        <end position="203"/>
    </location>
</feature>
<dbReference type="InterPro" id="IPR027385">
    <property type="entry name" value="Beta-barrel_OMP"/>
</dbReference>
<name>A0AAE9SL22_9VIBR</name>
<dbReference type="AlphaFoldDB" id="A0AAE9SL22"/>
<evidence type="ECO:0000256" key="2">
    <source>
        <dbReference type="SAM" id="SignalP"/>
    </source>
</evidence>
<evidence type="ECO:0000313" key="4">
    <source>
        <dbReference type="EMBL" id="UTZ27216.1"/>
    </source>
</evidence>